<feature type="region of interest" description="Disordered" evidence="4">
    <location>
        <begin position="63"/>
        <end position="96"/>
    </location>
</feature>
<dbReference type="EMBL" id="PQCO01000171">
    <property type="protein sequence ID" value="PUE02850.1"/>
    <property type="molecule type" value="Genomic_DNA"/>
</dbReference>
<evidence type="ECO:0000256" key="1">
    <source>
        <dbReference type="ARBA" id="ARBA00022636"/>
    </source>
</evidence>
<name>A0A6N4DSB6_9GAMM</name>
<feature type="domain" description="Type III secretion system flagellar brake protein YcgR PilZN" evidence="5">
    <location>
        <begin position="109"/>
        <end position="192"/>
    </location>
</feature>
<evidence type="ECO:0000259" key="5">
    <source>
        <dbReference type="Pfam" id="PF12945"/>
    </source>
</evidence>
<reference evidence="6 7" key="1">
    <citation type="submission" date="2018-01" db="EMBL/GenBank/DDBJ databases">
        <title>Novel co-symbiosis in the lucinid bivalve Phacoides pectinatus.</title>
        <authorList>
            <person name="Lim S.J."/>
            <person name="Davis B.G."/>
            <person name="Gill D.E."/>
            <person name="Engel A.S."/>
            <person name="Anderson L.C."/>
            <person name="Campbell B.J."/>
        </authorList>
    </citation>
    <scope>NUCLEOTIDE SEQUENCE [LARGE SCALE GENOMIC DNA]</scope>
    <source>
        <strain evidence="6">N3_P5</strain>
    </source>
</reference>
<dbReference type="AlphaFoldDB" id="A0A6N4DSB6"/>
<comment type="caution">
    <text evidence="6">The sequence shown here is derived from an EMBL/GenBank/DDBJ whole genome shotgun (WGS) entry which is preliminary data.</text>
</comment>
<keyword evidence="3" id="KW-0975">Bacterial flagellum</keyword>
<keyword evidence="2" id="KW-0547">Nucleotide-binding</keyword>
<evidence type="ECO:0000256" key="2">
    <source>
        <dbReference type="ARBA" id="ARBA00022741"/>
    </source>
</evidence>
<evidence type="ECO:0000313" key="7">
    <source>
        <dbReference type="Proteomes" id="UP000250928"/>
    </source>
</evidence>
<organism evidence="6 7">
    <name type="scientific">Candidatus Sedimenticola endophacoides</name>
    <dbReference type="NCBI Taxonomy" id="2548426"/>
    <lineage>
        <taxon>Bacteria</taxon>
        <taxon>Pseudomonadati</taxon>
        <taxon>Pseudomonadota</taxon>
        <taxon>Gammaproteobacteria</taxon>
        <taxon>Chromatiales</taxon>
        <taxon>Sedimenticolaceae</taxon>
        <taxon>Sedimenticola</taxon>
    </lineage>
</organism>
<dbReference type="Gene3D" id="2.30.110.10">
    <property type="entry name" value="Electron Transport, Fmn-binding Protein, Chain A"/>
    <property type="match status" value="1"/>
</dbReference>
<evidence type="ECO:0000256" key="3">
    <source>
        <dbReference type="ARBA" id="ARBA00023143"/>
    </source>
</evidence>
<evidence type="ECO:0000313" key="6">
    <source>
        <dbReference type="EMBL" id="PUE02850.1"/>
    </source>
</evidence>
<protein>
    <recommendedName>
        <fullName evidence="5">Type III secretion system flagellar brake protein YcgR PilZN domain-containing protein</fullName>
    </recommendedName>
</protein>
<dbReference type="SUPFAM" id="SSF141371">
    <property type="entry name" value="PilZ domain-like"/>
    <property type="match status" value="1"/>
</dbReference>
<sequence>MASRADSTRGRCRLPKCGGNRQTDPARSLPGPDAAEWLRTIYLCRAVINILLFQVASASACPDRSQRPESARATRGAGGARGANHGLPTPRAGAARDGRMTEPLLDLSPGEKLQLQLLATGHEERYATTLIGYLHGKSLLITTPEVEGRVLWIREGQLLALRTLHGTEARGFMGRVLAVVSRPYPHLHLSYPERIEAAVVRNAERVDTRVLTLVRNATQGEQKWHPGVIRDVSNTGALLHTVNPLGRMGDELDLRFNLDVCGRQEVLDLKAVLRNQANALATEIDPEYQTRLKTGIEWRVANRYQEVLLSNYLLMAKGAGEPAQPTRPGDRG</sequence>
<dbReference type="InterPro" id="IPR012349">
    <property type="entry name" value="Split_barrel_FMN-bd"/>
</dbReference>
<dbReference type="Proteomes" id="UP000250928">
    <property type="component" value="Unassembled WGS sequence"/>
</dbReference>
<dbReference type="GO" id="GO:0000166">
    <property type="term" value="F:nucleotide binding"/>
    <property type="evidence" value="ECO:0007669"/>
    <property type="project" value="UniProtKB-KW"/>
</dbReference>
<feature type="region of interest" description="Disordered" evidence="4">
    <location>
        <begin position="1"/>
        <end position="31"/>
    </location>
</feature>
<proteinExistence type="predicted"/>
<evidence type="ECO:0000256" key="4">
    <source>
        <dbReference type="SAM" id="MobiDB-lite"/>
    </source>
</evidence>
<keyword evidence="1" id="KW-0973">c-di-GMP</keyword>
<dbReference type="InterPro" id="IPR009926">
    <property type="entry name" value="T3SS_YcgR_PilZN"/>
</dbReference>
<accession>A0A6N4DSB6</accession>
<dbReference type="Pfam" id="PF12945">
    <property type="entry name" value="PilZNR"/>
    <property type="match status" value="1"/>
</dbReference>
<gene>
    <name evidence="6" type="ORF">C3L24_05435</name>
</gene>